<proteinExistence type="predicted"/>
<dbReference type="GeneID" id="25911207"/>
<dbReference type="PANTHER" id="PTHR10606:SF49">
    <property type="entry name" value="6-PHOSPHOFRUCTO-2-KINASE DOMAIN-CONTAINING PROTEIN"/>
    <property type="match status" value="1"/>
</dbReference>
<dbReference type="GO" id="GO:0004331">
    <property type="term" value="F:fructose-2,6-bisphosphate 2-phosphatase activity"/>
    <property type="evidence" value="ECO:0007669"/>
    <property type="project" value="TreeGrafter"/>
</dbReference>
<name>A0A0L0FJ58_9EUKA</name>
<dbReference type="SUPFAM" id="SSF52540">
    <property type="entry name" value="P-loop containing nucleoside triphosphate hydrolases"/>
    <property type="match status" value="1"/>
</dbReference>
<protein>
    <recommendedName>
        <fullName evidence="4">6-phosphofructo-2-kinase domain-containing protein</fullName>
    </recommendedName>
</protein>
<dbReference type="GO" id="GO:0003873">
    <property type="term" value="F:6-phosphofructo-2-kinase activity"/>
    <property type="evidence" value="ECO:0007669"/>
    <property type="project" value="InterPro"/>
</dbReference>
<dbReference type="PANTHER" id="PTHR10606">
    <property type="entry name" value="6-PHOSPHOFRUCTO-2-KINASE/FRUCTOSE-2,6-BISPHOSPHATASE"/>
    <property type="match status" value="1"/>
</dbReference>
<dbReference type="AlphaFoldDB" id="A0A0L0FJ58"/>
<dbReference type="OrthoDB" id="267323at2759"/>
<sequence>MASRNELAELTFSAPRRKHHQTKVLFAMVGLPARGKSFISNKISSYLNWTGIPCEIFNAGSYRRKRLGADKSGRADFFDTRNSSNLSQRDHIAMATLDDALQFLEEEGERVAVFDATNTTRERRRMIYEKIKEFEKTSVKVTFICLESICDDPEVLDVNLRQKIRGSPDFQNMAEEDALRDLRERIKRYESVYEEVDDSEKLSYVKVINLNAKVVCSNVFGKTPLRVVQLLMSCNVYTRPVYLCRAGHCDGIVDMSGLRKQVKAVLGCQDEILGRARGPYAEGSKVIAQQVNAVALDKSTAPESSMKTADATKTGSQLLRCFSTRMDEVYMPSMATASAELSDSGNRFAQRVAKFIRQEQGAEAEIDTYTSTLPRAVATAMPLMEYDEDRIEEWSALSVLNTGIMHGLKVSSIRREYPAEFNLWKIDPFRYRFPGGESLYDLNQRLVDVVLQIEHTFNPVLVVSHLSTIQSLLAYFQNIAMEKAPMIEAPQHSVIVLKPSNYGWSIKIVTEDELPEL</sequence>
<dbReference type="Gene3D" id="3.40.50.300">
    <property type="entry name" value="P-loop containing nucleotide triphosphate hydrolases"/>
    <property type="match status" value="1"/>
</dbReference>
<dbReference type="Pfam" id="PF01591">
    <property type="entry name" value="6PF2K"/>
    <property type="match status" value="1"/>
</dbReference>
<evidence type="ECO:0000256" key="1">
    <source>
        <dbReference type="ARBA" id="ARBA00022741"/>
    </source>
</evidence>
<evidence type="ECO:0000313" key="5">
    <source>
        <dbReference type="EMBL" id="KNC76819.1"/>
    </source>
</evidence>
<dbReference type="Proteomes" id="UP000054560">
    <property type="component" value="Unassembled WGS sequence"/>
</dbReference>
<dbReference type="GO" id="GO:0006000">
    <property type="term" value="P:fructose metabolic process"/>
    <property type="evidence" value="ECO:0007669"/>
    <property type="project" value="InterPro"/>
</dbReference>
<dbReference type="Pfam" id="PF00300">
    <property type="entry name" value="His_Phos_1"/>
    <property type="match status" value="1"/>
</dbReference>
<dbReference type="SUPFAM" id="SSF53254">
    <property type="entry name" value="Phosphoglycerate mutase-like"/>
    <property type="match status" value="1"/>
</dbReference>
<dbReference type="EMBL" id="KQ242951">
    <property type="protein sequence ID" value="KNC76819.1"/>
    <property type="molecule type" value="Genomic_DNA"/>
</dbReference>
<dbReference type="InterPro" id="IPR013078">
    <property type="entry name" value="His_Pase_superF_clade-1"/>
</dbReference>
<dbReference type="RefSeq" id="XP_014150721.1">
    <property type="nucleotide sequence ID" value="XM_014295246.1"/>
</dbReference>
<evidence type="ECO:0000259" key="4">
    <source>
        <dbReference type="Pfam" id="PF01591"/>
    </source>
</evidence>
<dbReference type="STRING" id="667725.A0A0L0FJ58"/>
<keyword evidence="2" id="KW-0067">ATP-binding</keyword>
<dbReference type="InterPro" id="IPR013079">
    <property type="entry name" value="6Phosfructo_kin"/>
</dbReference>
<dbReference type="FunFam" id="3.40.50.300:FF:000644">
    <property type="entry name" value="GpmB, Fructose-2,6-bisphosphatase"/>
    <property type="match status" value="1"/>
</dbReference>
<evidence type="ECO:0000256" key="2">
    <source>
        <dbReference type="ARBA" id="ARBA00022840"/>
    </source>
</evidence>
<evidence type="ECO:0000313" key="6">
    <source>
        <dbReference type="Proteomes" id="UP000054560"/>
    </source>
</evidence>
<feature type="coiled-coil region" evidence="3">
    <location>
        <begin position="172"/>
        <end position="199"/>
    </location>
</feature>
<evidence type="ECO:0000256" key="3">
    <source>
        <dbReference type="SAM" id="Coils"/>
    </source>
</evidence>
<dbReference type="GO" id="GO:0006003">
    <property type="term" value="P:fructose 2,6-bisphosphate metabolic process"/>
    <property type="evidence" value="ECO:0007669"/>
    <property type="project" value="InterPro"/>
</dbReference>
<reference evidence="5 6" key="1">
    <citation type="submission" date="2011-02" db="EMBL/GenBank/DDBJ databases">
        <title>The Genome Sequence of Sphaeroforma arctica JP610.</title>
        <authorList>
            <consortium name="The Broad Institute Genome Sequencing Platform"/>
            <person name="Russ C."/>
            <person name="Cuomo C."/>
            <person name="Young S.K."/>
            <person name="Zeng Q."/>
            <person name="Gargeya S."/>
            <person name="Alvarado L."/>
            <person name="Berlin A."/>
            <person name="Chapman S.B."/>
            <person name="Chen Z."/>
            <person name="Freedman E."/>
            <person name="Gellesch M."/>
            <person name="Goldberg J."/>
            <person name="Griggs A."/>
            <person name="Gujja S."/>
            <person name="Heilman E."/>
            <person name="Heiman D."/>
            <person name="Howarth C."/>
            <person name="Mehta T."/>
            <person name="Neiman D."/>
            <person name="Pearson M."/>
            <person name="Roberts A."/>
            <person name="Saif S."/>
            <person name="Shea T."/>
            <person name="Shenoy N."/>
            <person name="Sisk P."/>
            <person name="Stolte C."/>
            <person name="Sykes S."/>
            <person name="White J."/>
            <person name="Yandava C."/>
            <person name="Burger G."/>
            <person name="Gray M.W."/>
            <person name="Holland P.W.H."/>
            <person name="King N."/>
            <person name="Lang F.B.F."/>
            <person name="Roger A.J."/>
            <person name="Ruiz-Trillo I."/>
            <person name="Haas B."/>
            <person name="Nusbaum C."/>
            <person name="Birren B."/>
        </authorList>
    </citation>
    <scope>NUCLEOTIDE SEQUENCE [LARGE SCALE GENOMIC DNA]</scope>
    <source>
        <strain evidence="5 6">JP610</strain>
    </source>
</reference>
<dbReference type="GO" id="GO:0005524">
    <property type="term" value="F:ATP binding"/>
    <property type="evidence" value="ECO:0007669"/>
    <property type="project" value="UniProtKB-KW"/>
</dbReference>
<dbReference type="PRINTS" id="PR00991">
    <property type="entry name" value="6PFRUCTKNASE"/>
</dbReference>
<feature type="domain" description="6-phosphofructo-2-kinase" evidence="4">
    <location>
        <begin position="18"/>
        <end position="236"/>
    </location>
</feature>
<dbReference type="InterPro" id="IPR003094">
    <property type="entry name" value="6Pfruct_kin"/>
</dbReference>
<gene>
    <name evidence="5" type="ORF">SARC_10703</name>
</gene>
<dbReference type="InterPro" id="IPR027417">
    <property type="entry name" value="P-loop_NTPase"/>
</dbReference>
<dbReference type="GO" id="GO:0005829">
    <property type="term" value="C:cytosol"/>
    <property type="evidence" value="ECO:0007669"/>
    <property type="project" value="TreeGrafter"/>
</dbReference>
<keyword evidence="3" id="KW-0175">Coiled coil</keyword>
<accession>A0A0L0FJ58</accession>
<dbReference type="InterPro" id="IPR029033">
    <property type="entry name" value="His_PPase_superfam"/>
</dbReference>
<dbReference type="Gene3D" id="3.40.50.1240">
    <property type="entry name" value="Phosphoglycerate mutase-like"/>
    <property type="match status" value="1"/>
</dbReference>
<keyword evidence="1" id="KW-0547">Nucleotide-binding</keyword>
<dbReference type="PIRSF" id="PIRSF000709">
    <property type="entry name" value="6PFK_2-Ptase"/>
    <property type="match status" value="1"/>
</dbReference>
<dbReference type="CDD" id="cd07067">
    <property type="entry name" value="HP_PGM_like"/>
    <property type="match status" value="1"/>
</dbReference>
<organism evidence="5 6">
    <name type="scientific">Sphaeroforma arctica JP610</name>
    <dbReference type="NCBI Taxonomy" id="667725"/>
    <lineage>
        <taxon>Eukaryota</taxon>
        <taxon>Ichthyosporea</taxon>
        <taxon>Ichthyophonida</taxon>
        <taxon>Sphaeroforma</taxon>
    </lineage>
</organism>
<dbReference type="eggNOG" id="KOG0234">
    <property type="taxonomic scope" value="Eukaryota"/>
</dbReference>
<keyword evidence="6" id="KW-1185">Reference proteome</keyword>